<keyword evidence="3" id="KW-1185">Reference proteome</keyword>
<dbReference type="GO" id="GO:0035438">
    <property type="term" value="F:cyclic-di-GMP binding"/>
    <property type="evidence" value="ECO:0007669"/>
    <property type="project" value="InterPro"/>
</dbReference>
<protein>
    <submittedName>
        <fullName evidence="2">PilZ domain-containing protein</fullName>
    </submittedName>
</protein>
<proteinExistence type="predicted"/>
<evidence type="ECO:0000313" key="3">
    <source>
        <dbReference type="Proteomes" id="UP000192907"/>
    </source>
</evidence>
<dbReference type="STRING" id="1513793.SAMN06296036_107103"/>
<sequence length="108" mass="12107">MGSPLVLEKRRKQRRALTGLLPGSLLNQQGDKVNARPVDISPEGLGIVTDLILDLGHILFLKTHNQHIELEVSWGKRDFGKNNLYRYGLRVRDGSNLETIFESAGCLK</sequence>
<dbReference type="EMBL" id="FWZT01000007">
    <property type="protein sequence ID" value="SMF21444.1"/>
    <property type="molecule type" value="Genomic_DNA"/>
</dbReference>
<dbReference type="RefSeq" id="WP_159455304.1">
    <property type="nucleotide sequence ID" value="NZ_FWZT01000007.1"/>
</dbReference>
<dbReference type="AlphaFoldDB" id="A0A1Y6BUX0"/>
<dbReference type="Proteomes" id="UP000192907">
    <property type="component" value="Unassembled WGS sequence"/>
</dbReference>
<organism evidence="2 3">
    <name type="scientific">Pseudobacteriovorax antillogorgiicola</name>
    <dbReference type="NCBI Taxonomy" id="1513793"/>
    <lineage>
        <taxon>Bacteria</taxon>
        <taxon>Pseudomonadati</taxon>
        <taxon>Bdellovibrionota</taxon>
        <taxon>Oligoflexia</taxon>
        <taxon>Oligoflexales</taxon>
        <taxon>Pseudobacteriovoracaceae</taxon>
        <taxon>Pseudobacteriovorax</taxon>
    </lineage>
</organism>
<evidence type="ECO:0000259" key="1">
    <source>
        <dbReference type="Pfam" id="PF07238"/>
    </source>
</evidence>
<name>A0A1Y6BUX0_9BACT</name>
<evidence type="ECO:0000313" key="2">
    <source>
        <dbReference type="EMBL" id="SMF21444.1"/>
    </source>
</evidence>
<reference evidence="3" key="1">
    <citation type="submission" date="2017-04" db="EMBL/GenBank/DDBJ databases">
        <authorList>
            <person name="Varghese N."/>
            <person name="Submissions S."/>
        </authorList>
    </citation>
    <scope>NUCLEOTIDE SEQUENCE [LARGE SCALE GENOMIC DNA]</scope>
    <source>
        <strain evidence="3">RKEM611</strain>
    </source>
</reference>
<dbReference type="Pfam" id="PF07238">
    <property type="entry name" value="PilZ"/>
    <property type="match status" value="1"/>
</dbReference>
<gene>
    <name evidence="2" type="ORF">SAMN06296036_107103</name>
</gene>
<feature type="domain" description="PilZ" evidence="1">
    <location>
        <begin position="10"/>
        <end position="95"/>
    </location>
</feature>
<dbReference type="InterPro" id="IPR009875">
    <property type="entry name" value="PilZ_domain"/>
</dbReference>
<accession>A0A1Y6BUX0</accession>